<keyword evidence="5 12" id="KW-0375">Hydrogen ion transport</keyword>
<evidence type="ECO:0000256" key="7">
    <source>
        <dbReference type="ARBA" id="ARBA00023065"/>
    </source>
</evidence>
<keyword evidence="14" id="KW-0175">Coiled coil</keyword>
<feature type="coiled-coil region" evidence="14">
    <location>
        <begin position="46"/>
        <end position="124"/>
    </location>
</feature>
<evidence type="ECO:0000313" key="15">
    <source>
        <dbReference type="EMBL" id="MBC5685445.1"/>
    </source>
</evidence>
<evidence type="ECO:0000313" key="16">
    <source>
        <dbReference type="Proteomes" id="UP000643810"/>
    </source>
</evidence>
<evidence type="ECO:0000256" key="10">
    <source>
        <dbReference type="ARBA" id="ARBA00025198"/>
    </source>
</evidence>
<comment type="subunit">
    <text evidence="12">F-type ATPases have 2 components, F(1) - the catalytic core - and F(0) - the membrane proton channel. F(1) has five subunits: alpha(3), beta(3), gamma(1), delta(1), epsilon(1). F(0) has three main subunits: a(1), b(2) and c(10-14). The alpha and beta chains form an alternating ring which encloses part of the gamma chain. F(1) is attached to F(0) by a central stalk formed by the gamma and epsilon chains, while a peripheral stalk is formed by the delta and b chains.</text>
</comment>
<keyword evidence="9 12" id="KW-0066">ATP synthesis</keyword>
<evidence type="ECO:0000256" key="12">
    <source>
        <dbReference type="HAMAP-Rule" id="MF_01398"/>
    </source>
</evidence>
<evidence type="ECO:0000256" key="5">
    <source>
        <dbReference type="ARBA" id="ARBA00022781"/>
    </source>
</evidence>
<evidence type="ECO:0000256" key="8">
    <source>
        <dbReference type="ARBA" id="ARBA00023136"/>
    </source>
</evidence>
<evidence type="ECO:0000256" key="14">
    <source>
        <dbReference type="SAM" id="Coils"/>
    </source>
</evidence>
<keyword evidence="16" id="KW-1185">Reference proteome</keyword>
<name>A0ABR7GDD8_9FIRM</name>
<evidence type="ECO:0000256" key="13">
    <source>
        <dbReference type="RuleBase" id="RU003848"/>
    </source>
</evidence>
<dbReference type="Proteomes" id="UP000643810">
    <property type="component" value="Unassembled WGS sequence"/>
</dbReference>
<evidence type="ECO:0000256" key="9">
    <source>
        <dbReference type="ARBA" id="ARBA00023310"/>
    </source>
</evidence>
<comment type="caution">
    <text evidence="15">The sequence shown here is derived from an EMBL/GenBank/DDBJ whole genome shotgun (WGS) entry which is preliminary data.</text>
</comment>
<accession>A0ABR7GDD8</accession>
<proteinExistence type="inferred from homology"/>
<dbReference type="Pfam" id="PF00430">
    <property type="entry name" value="ATP-synt_B"/>
    <property type="match status" value="1"/>
</dbReference>
<keyword evidence="6 12" id="KW-1133">Transmembrane helix</keyword>
<evidence type="ECO:0000256" key="6">
    <source>
        <dbReference type="ARBA" id="ARBA00022989"/>
    </source>
</evidence>
<comment type="function">
    <text evidence="12">Component of the F(0) channel, it forms part of the peripheral stalk, linking F(1) to F(0).</text>
</comment>
<gene>
    <name evidence="12 15" type="primary">atpF</name>
    <name evidence="15" type="ORF">H8R94_02255</name>
</gene>
<dbReference type="PANTHER" id="PTHR33445:SF2">
    <property type="entry name" value="ATP SYNTHASE SUBUNIT B', CHLOROPLASTIC"/>
    <property type="match status" value="1"/>
</dbReference>
<dbReference type="PANTHER" id="PTHR33445">
    <property type="entry name" value="ATP SYNTHASE SUBUNIT B', CHLOROPLASTIC"/>
    <property type="match status" value="1"/>
</dbReference>
<keyword evidence="8 12" id="KW-0472">Membrane</keyword>
<keyword evidence="12" id="KW-1003">Cell membrane</keyword>
<evidence type="ECO:0000256" key="11">
    <source>
        <dbReference type="ARBA" id="ARBA00037847"/>
    </source>
</evidence>
<evidence type="ECO:0000256" key="3">
    <source>
        <dbReference type="ARBA" id="ARBA00022547"/>
    </source>
</evidence>
<protein>
    <recommendedName>
        <fullName evidence="12">ATP synthase subunit b</fullName>
    </recommendedName>
    <alternativeName>
        <fullName evidence="12">ATP synthase F(0) sector subunit b</fullName>
    </alternativeName>
    <alternativeName>
        <fullName evidence="12">ATPase subunit I</fullName>
    </alternativeName>
    <alternativeName>
        <fullName evidence="12">F-type ATPase subunit b</fullName>
        <shortName evidence="12">F-ATPase subunit b</shortName>
    </alternativeName>
</protein>
<reference evidence="15 16" key="1">
    <citation type="submission" date="2020-08" db="EMBL/GenBank/DDBJ databases">
        <title>Genome public.</title>
        <authorList>
            <person name="Liu C."/>
            <person name="Sun Q."/>
        </authorList>
    </citation>
    <scope>NUCLEOTIDE SEQUENCE [LARGE SCALE GENOMIC DNA]</scope>
    <source>
        <strain evidence="15 16">NSJ-9</strain>
    </source>
</reference>
<keyword evidence="7 12" id="KW-0406">Ion transport</keyword>
<dbReference type="CDD" id="cd06503">
    <property type="entry name" value="ATP-synt_Fo_b"/>
    <property type="match status" value="1"/>
</dbReference>
<dbReference type="NCBIfam" id="TIGR01144">
    <property type="entry name" value="ATP_synt_b"/>
    <property type="match status" value="1"/>
</dbReference>
<keyword evidence="3 12" id="KW-0138">CF(0)</keyword>
<keyword evidence="4 12" id="KW-0812">Transmembrane</keyword>
<evidence type="ECO:0000256" key="2">
    <source>
        <dbReference type="ARBA" id="ARBA00022448"/>
    </source>
</evidence>
<sequence>MLSIDPWNILWTVVNLLVLYAIFKKFLYQPVMNVINARDEMVKSQFADAKKEQEDAKALKAEYQDKLESAKTEADQIILEARDRAQKEHERTLEKTRVEADAMLEKAKSDIANEQEKATKAAEADIAKLALIAARKIVKTGDAHDAGSSK</sequence>
<keyword evidence="2 12" id="KW-0813">Transport</keyword>
<dbReference type="HAMAP" id="MF_01398">
    <property type="entry name" value="ATP_synth_b_bprime"/>
    <property type="match status" value="1"/>
</dbReference>
<comment type="similarity">
    <text evidence="1 12 13">Belongs to the ATPase B chain family.</text>
</comment>
<dbReference type="RefSeq" id="WP_118280979.1">
    <property type="nucleotide sequence ID" value="NZ_JACOPG010000001.1"/>
</dbReference>
<dbReference type="InterPro" id="IPR050059">
    <property type="entry name" value="ATP_synthase_B_chain"/>
</dbReference>
<evidence type="ECO:0000256" key="4">
    <source>
        <dbReference type="ARBA" id="ARBA00022692"/>
    </source>
</evidence>
<dbReference type="InterPro" id="IPR002146">
    <property type="entry name" value="ATP_synth_b/b'su_bac/chlpt"/>
</dbReference>
<dbReference type="EMBL" id="JACOPG010000001">
    <property type="protein sequence ID" value="MBC5685445.1"/>
    <property type="molecule type" value="Genomic_DNA"/>
</dbReference>
<organism evidence="15 16">
    <name type="scientific">Roseburia lenta</name>
    <dbReference type="NCBI Taxonomy" id="2763061"/>
    <lineage>
        <taxon>Bacteria</taxon>
        <taxon>Bacillati</taxon>
        <taxon>Bacillota</taxon>
        <taxon>Clostridia</taxon>
        <taxon>Lachnospirales</taxon>
        <taxon>Lachnospiraceae</taxon>
        <taxon>Roseburia</taxon>
    </lineage>
</organism>
<comment type="function">
    <text evidence="10 12">F(1)F(0) ATP synthase produces ATP from ADP in the presence of a proton or sodium gradient. F-type ATPases consist of two structural domains, F(1) containing the extramembraneous catalytic core and F(0) containing the membrane proton channel, linked together by a central stalk and a peripheral stalk. During catalysis, ATP synthesis in the catalytic domain of F(1) is coupled via a rotary mechanism of the central stalk subunits to proton translocation.</text>
</comment>
<comment type="subcellular location">
    <subcellularLocation>
        <location evidence="12">Cell membrane</location>
        <topology evidence="12">Single-pass membrane protein</topology>
    </subcellularLocation>
    <subcellularLocation>
        <location evidence="11">Endomembrane system</location>
        <topology evidence="11">Single-pass membrane protein</topology>
    </subcellularLocation>
</comment>
<dbReference type="InterPro" id="IPR005864">
    <property type="entry name" value="ATP_synth_F0_bsu_bac"/>
</dbReference>
<feature type="transmembrane region" description="Helical" evidence="12">
    <location>
        <begin position="6"/>
        <end position="23"/>
    </location>
</feature>
<evidence type="ECO:0000256" key="1">
    <source>
        <dbReference type="ARBA" id="ARBA00005513"/>
    </source>
</evidence>